<evidence type="ECO:0000313" key="12">
    <source>
        <dbReference type="EMBL" id="THU96403.1"/>
    </source>
</evidence>
<sequence length="311" mass="35723">MVLISAEMACSFDVIYSTRPFKFLTGPICTLIALNMFTHYYLVFCPQPPKTFPDHLLWALHERPTDGYAYRAFSSLENGLRGDERAGSLNITEITKCRKWGKMRPERAHHCRICNRCAMKYDHHSPVSLFSRMNQCVGVYNERHFVMFMMYVCLSTALCVLLGYQQFLNALGLSFQVHFRAISCPVIAYLLTFILSCVLCFAVGIMLIVALWSVMKGETSVEAQDHEIYMKVALSRGEAFINSYDLGKTQNLKLFFNMGEGGYPIYTLFIPFRILPYTDGRSWARRDGFERHHGVSRGEELTDDEIDENDL</sequence>
<proteinExistence type="inferred from homology"/>
<evidence type="ECO:0000256" key="2">
    <source>
        <dbReference type="ARBA" id="ARBA00022679"/>
    </source>
</evidence>
<dbReference type="EMBL" id="ML179178">
    <property type="protein sequence ID" value="THU96403.1"/>
    <property type="molecule type" value="Genomic_DNA"/>
</dbReference>
<dbReference type="Proteomes" id="UP000297245">
    <property type="component" value="Unassembled WGS sequence"/>
</dbReference>
<comment type="similarity">
    <text evidence="10">Belongs to the DHHC palmitoyltransferase family.</text>
</comment>
<evidence type="ECO:0000256" key="4">
    <source>
        <dbReference type="ARBA" id="ARBA00022989"/>
    </source>
</evidence>
<feature type="transmembrane region" description="Helical" evidence="10">
    <location>
        <begin position="187"/>
        <end position="212"/>
    </location>
</feature>
<reference evidence="12 13" key="1">
    <citation type="journal article" date="2019" name="Nat. Ecol. Evol.">
        <title>Megaphylogeny resolves global patterns of mushroom evolution.</title>
        <authorList>
            <person name="Varga T."/>
            <person name="Krizsan K."/>
            <person name="Foldi C."/>
            <person name="Dima B."/>
            <person name="Sanchez-Garcia M."/>
            <person name="Sanchez-Ramirez S."/>
            <person name="Szollosi G.J."/>
            <person name="Szarkandi J.G."/>
            <person name="Papp V."/>
            <person name="Albert L."/>
            <person name="Andreopoulos W."/>
            <person name="Angelini C."/>
            <person name="Antonin V."/>
            <person name="Barry K.W."/>
            <person name="Bougher N.L."/>
            <person name="Buchanan P."/>
            <person name="Buyck B."/>
            <person name="Bense V."/>
            <person name="Catcheside P."/>
            <person name="Chovatia M."/>
            <person name="Cooper J."/>
            <person name="Damon W."/>
            <person name="Desjardin D."/>
            <person name="Finy P."/>
            <person name="Geml J."/>
            <person name="Haridas S."/>
            <person name="Hughes K."/>
            <person name="Justo A."/>
            <person name="Karasinski D."/>
            <person name="Kautmanova I."/>
            <person name="Kiss B."/>
            <person name="Kocsube S."/>
            <person name="Kotiranta H."/>
            <person name="LaButti K.M."/>
            <person name="Lechner B.E."/>
            <person name="Liimatainen K."/>
            <person name="Lipzen A."/>
            <person name="Lukacs Z."/>
            <person name="Mihaltcheva S."/>
            <person name="Morgado L.N."/>
            <person name="Niskanen T."/>
            <person name="Noordeloos M.E."/>
            <person name="Ohm R.A."/>
            <person name="Ortiz-Santana B."/>
            <person name="Ovrebo C."/>
            <person name="Racz N."/>
            <person name="Riley R."/>
            <person name="Savchenko A."/>
            <person name="Shiryaev A."/>
            <person name="Soop K."/>
            <person name="Spirin V."/>
            <person name="Szebenyi C."/>
            <person name="Tomsovsky M."/>
            <person name="Tulloss R.E."/>
            <person name="Uehling J."/>
            <person name="Grigoriev I.V."/>
            <person name="Vagvolgyi C."/>
            <person name="Papp T."/>
            <person name="Martin F.M."/>
            <person name="Miettinen O."/>
            <person name="Hibbett D.S."/>
            <person name="Nagy L.G."/>
        </authorList>
    </citation>
    <scope>NUCLEOTIDE SEQUENCE [LARGE SCALE GENOMIC DNA]</scope>
    <source>
        <strain evidence="12 13">CBS 962.96</strain>
    </source>
</reference>
<evidence type="ECO:0000256" key="1">
    <source>
        <dbReference type="ARBA" id="ARBA00004141"/>
    </source>
</evidence>
<dbReference type="PROSITE" id="PS50216">
    <property type="entry name" value="DHHC"/>
    <property type="match status" value="1"/>
</dbReference>
<keyword evidence="13" id="KW-1185">Reference proteome</keyword>
<keyword evidence="4 10" id="KW-1133">Transmembrane helix</keyword>
<dbReference type="GO" id="GO:0016020">
    <property type="term" value="C:membrane"/>
    <property type="evidence" value="ECO:0007669"/>
    <property type="project" value="UniProtKB-SubCell"/>
</dbReference>
<keyword evidence="7" id="KW-0449">Lipoprotein</keyword>
<evidence type="ECO:0000256" key="3">
    <source>
        <dbReference type="ARBA" id="ARBA00022692"/>
    </source>
</evidence>
<dbReference type="InterPro" id="IPR001594">
    <property type="entry name" value="Palmitoyltrfase_DHHC"/>
</dbReference>
<evidence type="ECO:0000256" key="5">
    <source>
        <dbReference type="ARBA" id="ARBA00023136"/>
    </source>
</evidence>
<dbReference type="EC" id="2.3.1.225" evidence="10"/>
<evidence type="ECO:0000256" key="7">
    <source>
        <dbReference type="ARBA" id="ARBA00023288"/>
    </source>
</evidence>
<feature type="transmembrane region" description="Helical" evidence="10">
    <location>
        <begin position="23"/>
        <end position="43"/>
    </location>
</feature>
<dbReference type="GO" id="GO:0019706">
    <property type="term" value="F:protein-cysteine S-palmitoyltransferase activity"/>
    <property type="evidence" value="ECO:0007669"/>
    <property type="project" value="UniProtKB-EC"/>
</dbReference>
<dbReference type="PANTHER" id="PTHR12246">
    <property type="entry name" value="PALMITOYLTRANSFERASE ZDHHC16"/>
    <property type="match status" value="1"/>
</dbReference>
<dbReference type="InterPro" id="IPR039859">
    <property type="entry name" value="PFA4/ZDH16/20/ERF2-like"/>
</dbReference>
<evidence type="ECO:0000256" key="8">
    <source>
        <dbReference type="ARBA" id="ARBA00023315"/>
    </source>
</evidence>
<dbReference type="Pfam" id="PF01529">
    <property type="entry name" value="DHHC"/>
    <property type="match status" value="1"/>
</dbReference>
<feature type="transmembrane region" description="Helical" evidence="10">
    <location>
        <begin position="148"/>
        <end position="167"/>
    </location>
</feature>
<keyword evidence="3 10" id="KW-0812">Transmembrane</keyword>
<feature type="domain" description="Palmitoyltransferase DHHC" evidence="11">
    <location>
        <begin position="94"/>
        <end position="224"/>
    </location>
</feature>
<accession>A0A4S8M3X1</accession>
<protein>
    <recommendedName>
        <fullName evidence="10">Palmitoyltransferase</fullName>
        <ecNumber evidence="10">2.3.1.225</ecNumber>
    </recommendedName>
</protein>
<comment type="catalytic activity">
    <reaction evidence="9 10">
        <text>L-cysteinyl-[protein] + hexadecanoyl-CoA = S-hexadecanoyl-L-cysteinyl-[protein] + CoA</text>
        <dbReference type="Rhea" id="RHEA:36683"/>
        <dbReference type="Rhea" id="RHEA-COMP:10131"/>
        <dbReference type="Rhea" id="RHEA-COMP:11032"/>
        <dbReference type="ChEBI" id="CHEBI:29950"/>
        <dbReference type="ChEBI" id="CHEBI:57287"/>
        <dbReference type="ChEBI" id="CHEBI:57379"/>
        <dbReference type="ChEBI" id="CHEBI:74151"/>
        <dbReference type="EC" id="2.3.1.225"/>
    </reaction>
</comment>
<organism evidence="12 13">
    <name type="scientific">Dendrothele bispora (strain CBS 962.96)</name>
    <dbReference type="NCBI Taxonomy" id="1314807"/>
    <lineage>
        <taxon>Eukaryota</taxon>
        <taxon>Fungi</taxon>
        <taxon>Dikarya</taxon>
        <taxon>Basidiomycota</taxon>
        <taxon>Agaricomycotina</taxon>
        <taxon>Agaricomycetes</taxon>
        <taxon>Agaricomycetidae</taxon>
        <taxon>Agaricales</taxon>
        <taxon>Agaricales incertae sedis</taxon>
        <taxon>Dendrothele</taxon>
    </lineage>
</organism>
<dbReference type="OrthoDB" id="9909019at2759"/>
<keyword evidence="5 10" id="KW-0472">Membrane</keyword>
<evidence type="ECO:0000256" key="9">
    <source>
        <dbReference type="ARBA" id="ARBA00048048"/>
    </source>
</evidence>
<evidence type="ECO:0000256" key="6">
    <source>
        <dbReference type="ARBA" id="ARBA00023139"/>
    </source>
</evidence>
<comment type="domain">
    <text evidence="10">The DHHC domain is required for palmitoyltransferase activity.</text>
</comment>
<evidence type="ECO:0000313" key="13">
    <source>
        <dbReference type="Proteomes" id="UP000297245"/>
    </source>
</evidence>
<keyword evidence="2 10" id="KW-0808">Transferase</keyword>
<evidence type="ECO:0000259" key="11">
    <source>
        <dbReference type="Pfam" id="PF01529"/>
    </source>
</evidence>
<gene>
    <name evidence="12" type="ORF">K435DRAFT_722766</name>
</gene>
<keyword evidence="6" id="KW-0564">Palmitate</keyword>
<comment type="subcellular location">
    <subcellularLocation>
        <location evidence="1">Membrane</location>
        <topology evidence="1">Multi-pass membrane protein</topology>
    </subcellularLocation>
</comment>
<keyword evidence="8 10" id="KW-0012">Acyltransferase</keyword>
<name>A0A4S8M3X1_DENBC</name>
<evidence type="ECO:0000256" key="10">
    <source>
        <dbReference type="RuleBase" id="RU079119"/>
    </source>
</evidence>
<dbReference type="AlphaFoldDB" id="A0A4S8M3X1"/>